<sequence length="263" mass="29546">MSIQSPTILSDEDGYGDKPIELHEAQYAKISAPVGHRVHHTDDLITNYDYLELEYETFGSMNDNVTVKAEIPGLVYEDSTFDESRGDEEIPDEAPSTTDQYVDVNTQTGELPVKSAPKTPIEEEIPPLQVLKTRDVNTINANATRRISSFKVKKINDSVLDSSSSDAKLEGMAETLKALDQRIFKIQKELKFLDSLLPPNPHLNSKPEQQEKLLAARTKLFNKFESLEKEKYELGIKIQSRSVKVNGYNGGDKAQFWVRGVSN</sequence>
<protein>
    <submittedName>
        <fullName evidence="2">Uncharacterized protein</fullName>
    </submittedName>
</protein>
<reference evidence="2" key="2">
    <citation type="submission" date="2014-02" db="EMBL/GenBank/DDBJ databases">
        <title>Complete DNA sequence of /Kuraishia capsulata/ illustrates novel genomic features among budding yeasts (/Saccharomycotina/).</title>
        <authorList>
            <person name="Morales L."/>
            <person name="Noel B."/>
            <person name="Porcel B."/>
            <person name="Marcet-Houben M."/>
            <person name="Hullo M-F."/>
            <person name="Sacerdot C."/>
            <person name="Tekaia F."/>
            <person name="Leh-Louis V."/>
            <person name="Despons L."/>
            <person name="Khanna V."/>
            <person name="Aury J-M."/>
            <person name="Barbe V."/>
            <person name="Couloux A."/>
            <person name="Labadie K."/>
            <person name="Pelletier E."/>
            <person name="Souciet J-L."/>
            <person name="Boekhout T."/>
            <person name="Gabaldon T."/>
            <person name="Wincker P."/>
            <person name="Dujon B."/>
        </authorList>
    </citation>
    <scope>NUCLEOTIDE SEQUENCE</scope>
    <source>
        <strain evidence="2">CBS 1993</strain>
    </source>
</reference>
<name>W6MKR0_9ASCO</name>
<proteinExistence type="predicted"/>
<accession>W6MKR0</accession>
<dbReference type="GeneID" id="34520370"/>
<evidence type="ECO:0000313" key="2">
    <source>
        <dbReference type="EMBL" id="CDK26986.1"/>
    </source>
</evidence>
<organism evidence="2 3">
    <name type="scientific">Kuraishia capsulata CBS 1993</name>
    <dbReference type="NCBI Taxonomy" id="1382522"/>
    <lineage>
        <taxon>Eukaryota</taxon>
        <taxon>Fungi</taxon>
        <taxon>Dikarya</taxon>
        <taxon>Ascomycota</taxon>
        <taxon>Saccharomycotina</taxon>
        <taxon>Pichiomycetes</taxon>
        <taxon>Pichiales</taxon>
        <taxon>Pichiaceae</taxon>
        <taxon>Kuraishia</taxon>
    </lineage>
</organism>
<keyword evidence="3" id="KW-1185">Reference proteome</keyword>
<dbReference type="RefSeq" id="XP_022458982.1">
    <property type="nucleotide sequence ID" value="XM_022603259.1"/>
</dbReference>
<evidence type="ECO:0000313" key="3">
    <source>
        <dbReference type="Proteomes" id="UP000019384"/>
    </source>
</evidence>
<reference evidence="2" key="1">
    <citation type="submission" date="2013-12" db="EMBL/GenBank/DDBJ databases">
        <authorList>
            <person name="Genoscope - CEA"/>
        </authorList>
    </citation>
    <scope>NUCLEOTIDE SEQUENCE</scope>
    <source>
        <strain evidence="2">CBS 1993</strain>
    </source>
</reference>
<feature type="region of interest" description="Disordered" evidence="1">
    <location>
        <begin position="78"/>
        <end position="99"/>
    </location>
</feature>
<dbReference type="OrthoDB" id="3993315at2759"/>
<dbReference type="AlphaFoldDB" id="W6MKR0"/>
<dbReference type="EMBL" id="HG793127">
    <property type="protein sequence ID" value="CDK26986.1"/>
    <property type="molecule type" value="Genomic_DNA"/>
</dbReference>
<gene>
    <name evidence="2" type="ORF">KUCA_T00002963001</name>
</gene>
<dbReference type="Proteomes" id="UP000019384">
    <property type="component" value="Unassembled WGS sequence"/>
</dbReference>
<evidence type="ECO:0000256" key="1">
    <source>
        <dbReference type="SAM" id="MobiDB-lite"/>
    </source>
</evidence>
<dbReference type="HOGENOM" id="CLU_1057937_0_0_1"/>